<reference evidence="1" key="1">
    <citation type="submission" date="2018-11" db="EMBL/GenBank/DDBJ databases">
        <title>A distinct lineage of giant viruses engineers rhodopsin photosystems in predatory marine eukaryotes.</title>
        <authorList>
            <person name="Needham D.M."/>
            <person name="Yoshizawa S."/>
            <person name="Hosaka T."/>
            <person name="Poirier C."/>
            <person name="Choi C.-J."/>
            <person name="Hehenberger E."/>
            <person name="Irwin N.A.T."/>
            <person name="Wilken S."/>
            <person name="Yung C.-M."/>
            <person name="Bachy C."/>
            <person name="Kurihara R."/>
            <person name="Nakajima Y."/>
            <person name="Kojima K."/>
            <person name="Kimura-Someya T."/>
            <person name="Leonard G."/>
            <person name="Malmstrom R.R."/>
            <person name="Mende D."/>
            <person name="Olson D.K."/>
            <person name="Sudo Y."/>
            <person name="Sudek S."/>
            <person name="Richards T.A."/>
            <person name="DeLong E.F."/>
            <person name="Keeling P.J."/>
            <person name="Santoro A.E."/>
            <person name="Shirouzu M."/>
            <person name="Iwasaki W."/>
            <person name="Worden A.Z."/>
        </authorList>
    </citation>
    <scope>NUCLEOTIDE SEQUENCE</scope>
</reference>
<name>A0A5B8HUW7_9VIRU</name>
<gene>
    <name evidence="1" type="ORF">1_114</name>
</gene>
<proteinExistence type="predicted"/>
<protein>
    <submittedName>
        <fullName evidence="1">Uncharacterized protein</fullName>
    </submittedName>
</protein>
<evidence type="ECO:0000313" key="1">
    <source>
        <dbReference type="EMBL" id="QDY51729.1"/>
    </source>
</evidence>
<accession>A0A5B8HUW7</accession>
<sequence>MENIKVQIWPDSNNQGLNPGWIKNTAVTNKNNEEENNPIPIIGPSNIPIPGALSFDPNEQEENRFKGCVAIENGIGKYVSFNTKVPFNGINGRNLDFNLNFNNLVDDQNLNNVGFFYNDNKSSNTNIINETLNSIENKNNSFNYPYFIYNQNNKNNLSFKKIYFIPDDSFENYKVLVRNGTLLNTDSEDSNILYDNNDNEFIEVENNVFNFKNLNSKSFNYYNETLSGNNIDKNLLYIENEGNLCFFTKKIFTNNSLSVHASSDKISFFLCKLSNLEVDSELKYYIEDDKNLIFRYKNFFDRDNSKYVNIEVKLALSNNSIDTDNIDDDINLKQGTIVITYGKIASEINPLVGLSNGENINTSENLVNYDNLLDTQWLNENGYGVPKLGACIGFRYSNQDKRNNVFTELDSLDLVLKHNINSNDNYLKLLISDNEWGNEYSLDDKYYIKILDIGSELPESFFIGIQSIYDYPEYNSDNFNVNNFSSVTNENKYTGVINNFGFELDNDIFNNLTDITDDNNSNINDFKWTKIYPNIDNDLNRLYNSKIHSIFIKKKKVSNFEENGKIVITENNRYLLKIIFTLNSDSELPEPNTEKELSIVNNNNGPFHYIPLNVGSEQNKTFIIKNDILERNKTYTVSLSDSLGNTNRIGYGFKTFFKDKDDLILNTTNDLTSFPSFNFTHSGDYFDELDSSDIAYKLEIINDRKFPYYKINISEVVNTSSSLESKLEFTRGIEYKIKEDEDDGINKLFIGNNTIGEDITRWILLEDTSDSSSESYTFRINNEVANTIDLTSDFTPNNFFIEMNDFIKTTNDNQENNDDKIEDNSVSDLAFNTGTTNTSFEDRHKIYLPFIIPKSKRQFQNISGTDKPTLKNYGNNFQIYNNKFYKNKTFTTTTENFTVNKYLALQYSINQVGENYIEIDKLKIKVNNENLYFVSVIESPKQSVNAALEIDFNPNKNNIDDGLLYIGYENEGDSADVEFNISFDITLSDPTQTNHILTKYKIISP</sequence>
<organism evidence="1">
    <name type="scientific">Mimiviridae sp. ChoanoV1</name>
    <dbReference type="NCBI Taxonomy" id="2596887"/>
    <lineage>
        <taxon>Viruses</taxon>
        <taxon>Varidnaviria</taxon>
        <taxon>Bamfordvirae</taxon>
        <taxon>Nucleocytoviricota</taxon>
        <taxon>Megaviricetes</taxon>
        <taxon>Imitervirales</taxon>
        <taxon>Schizomimiviridae</taxon>
    </lineage>
</organism>
<dbReference type="EMBL" id="MK250085">
    <property type="protein sequence ID" value="QDY51729.1"/>
    <property type="molecule type" value="Genomic_DNA"/>
</dbReference>